<dbReference type="Proteomes" id="UP000004810">
    <property type="component" value="Unassembled WGS sequence"/>
</dbReference>
<evidence type="ECO:0000313" key="3">
    <source>
        <dbReference type="Proteomes" id="UP000004810"/>
    </source>
</evidence>
<comment type="caution">
    <text evidence="2">The sequence shown here is derived from an EMBL/GenBank/DDBJ whole genome shotgun (WGS) entry which is preliminary data.</text>
</comment>
<feature type="compositionally biased region" description="Basic and acidic residues" evidence="1">
    <location>
        <begin position="1"/>
        <end position="21"/>
    </location>
</feature>
<reference evidence="3" key="1">
    <citation type="submission" date="2012-08" db="EMBL/GenBank/DDBJ databases">
        <title>The Genome Sequence of Wuchereria bancrofti.</title>
        <authorList>
            <person name="Nutman T.B."/>
            <person name="Fink D.L."/>
            <person name="Russ C."/>
            <person name="Young S."/>
            <person name="Zeng Q."/>
            <person name="Koehrsen M."/>
            <person name="Alvarado L."/>
            <person name="Berlin A."/>
            <person name="Chapman S.B."/>
            <person name="Chen Z."/>
            <person name="Freedman E."/>
            <person name="Gellesch M."/>
            <person name="Goldberg J."/>
            <person name="Griggs A."/>
            <person name="Gujja S."/>
            <person name="Heilman E.R."/>
            <person name="Heiman D."/>
            <person name="Hepburn T."/>
            <person name="Howarth C."/>
            <person name="Jen D."/>
            <person name="Larson L."/>
            <person name="Lewis B."/>
            <person name="Mehta T."/>
            <person name="Park D."/>
            <person name="Pearson M."/>
            <person name="Roberts A."/>
            <person name="Saif S."/>
            <person name="Shea T."/>
            <person name="Shenoy N."/>
            <person name="Sisk P."/>
            <person name="Stolte C."/>
            <person name="Sykes S."/>
            <person name="Walk T."/>
            <person name="White J."/>
            <person name="Yandava C."/>
            <person name="Haas B."/>
            <person name="Henn M.R."/>
            <person name="Nusbaum C."/>
            <person name="Birren B."/>
        </authorList>
    </citation>
    <scope>NUCLEOTIDE SEQUENCE [LARGE SCALE GENOMIC DNA]</scope>
    <source>
        <strain evidence="3">NA</strain>
    </source>
</reference>
<evidence type="ECO:0000256" key="1">
    <source>
        <dbReference type="SAM" id="MobiDB-lite"/>
    </source>
</evidence>
<proteinExistence type="predicted"/>
<organism evidence="2 3">
    <name type="scientific">Wuchereria bancrofti</name>
    <dbReference type="NCBI Taxonomy" id="6293"/>
    <lineage>
        <taxon>Eukaryota</taxon>
        <taxon>Metazoa</taxon>
        <taxon>Ecdysozoa</taxon>
        <taxon>Nematoda</taxon>
        <taxon>Chromadorea</taxon>
        <taxon>Rhabditida</taxon>
        <taxon>Spirurina</taxon>
        <taxon>Spiruromorpha</taxon>
        <taxon>Filarioidea</taxon>
        <taxon>Onchocercidae</taxon>
        <taxon>Wuchereria</taxon>
    </lineage>
</organism>
<sequence length="86" mass="9937">MKESKKDMKSKNILKHDKASDEALTQNVSLSQTLGAEQVKVQQPSEGENQEVMDKVLLFLQSMIVNKLSITIEYKFRIKQKQKKKK</sequence>
<accession>J9E0G8</accession>
<gene>
    <name evidence="2" type="ORF">WUBG_13490</name>
</gene>
<evidence type="ECO:0000313" key="2">
    <source>
        <dbReference type="EMBL" id="EJW75603.1"/>
    </source>
</evidence>
<name>J9E0G8_WUCBA</name>
<protein>
    <submittedName>
        <fullName evidence="2">Uncharacterized protein</fullName>
    </submittedName>
</protein>
<dbReference type="AlphaFoldDB" id="J9E0G8"/>
<feature type="region of interest" description="Disordered" evidence="1">
    <location>
        <begin position="1"/>
        <end position="22"/>
    </location>
</feature>
<dbReference type="EMBL" id="ADBV01010317">
    <property type="protein sequence ID" value="EJW75603.1"/>
    <property type="molecule type" value="Genomic_DNA"/>
</dbReference>